<organism evidence="2 3">
    <name type="scientific">Panicum miliaceum</name>
    <name type="common">Proso millet</name>
    <name type="synonym">Broomcorn millet</name>
    <dbReference type="NCBI Taxonomy" id="4540"/>
    <lineage>
        <taxon>Eukaryota</taxon>
        <taxon>Viridiplantae</taxon>
        <taxon>Streptophyta</taxon>
        <taxon>Embryophyta</taxon>
        <taxon>Tracheophyta</taxon>
        <taxon>Spermatophyta</taxon>
        <taxon>Magnoliopsida</taxon>
        <taxon>Liliopsida</taxon>
        <taxon>Poales</taxon>
        <taxon>Poaceae</taxon>
        <taxon>PACMAD clade</taxon>
        <taxon>Panicoideae</taxon>
        <taxon>Panicodae</taxon>
        <taxon>Paniceae</taxon>
        <taxon>Panicinae</taxon>
        <taxon>Panicum</taxon>
        <taxon>Panicum sect. Panicum</taxon>
    </lineage>
</organism>
<dbReference type="EMBL" id="PQIB02000009">
    <property type="protein sequence ID" value="RLM99110.1"/>
    <property type="molecule type" value="Genomic_DNA"/>
</dbReference>
<name>A0A3L6R9Y4_PANMI</name>
<sequence length="186" mass="20357">MVGAEIWRPHGSLFPRVAKGLGVQCQGPNAEAISIPKDWASFFLVMLLSPVNFDWAKSFLHSNTWKTLINLNKDAKLQNSSPLVDSTVRRSTRLKEKNDGFKQSSCIAKGSLACSATPPGLTLADIRAIGENACMIAPGTLSEEKLLMKTKNKSTIGEKLTPKKTISKKKLRKTPDNEDSSKEAED</sequence>
<feature type="region of interest" description="Disordered" evidence="1">
    <location>
        <begin position="151"/>
        <end position="186"/>
    </location>
</feature>
<gene>
    <name evidence="2" type="ORF">C2845_PM06G28940</name>
</gene>
<reference evidence="3" key="1">
    <citation type="journal article" date="2019" name="Nat. Commun.">
        <title>The genome of broomcorn millet.</title>
        <authorList>
            <person name="Zou C."/>
            <person name="Miki D."/>
            <person name="Li D."/>
            <person name="Tang Q."/>
            <person name="Xiao L."/>
            <person name="Rajput S."/>
            <person name="Deng P."/>
            <person name="Jia W."/>
            <person name="Huang R."/>
            <person name="Zhang M."/>
            <person name="Sun Y."/>
            <person name="Hu J."/>
            <person name="Fu X."/>
            <person name="Schnable P.S."/>
            <person name="Li F."/>
            <person name="Zhang H."/>
            <person name="Feng B."/>
            <person name="Zhu X."/>
            <person name="Liu R."/>
            <person name="Schnable J.C."/>
            <person name="Zhu J.-K."/>
            <person name="Zhang H."/>
        </authorList>
    </citation>
    <scope>NUCLEOTIDE SEQUENCE [LARGE SCALE GENOMIC DNA]</scope>
</reference>
<dbReference type="Proteomes" id="UP000275267">
    <property type="component" value="Unassembled WGS sequence"/>
</dbReference>
<accession>A0A3L6R9Y4</accession>
<evidence type="ECO:0000313" key="3">
    <source>
        <dbReference type="Proteomes" id="UP000275267"/>
    </source>
</evidence>
<evidence type="ECO:0000313" key="2">
    <source>
        <dbReference type="EMBL" id="RLM99110.1"/>
    </source>
</evidence>
<dbReference type="PANTHER" id="PTHR33075">
    <property type="entry name" value="OS02G0499800 PROTEIN"/>
    <property type="match status" value="1"/>
</dbReference>
<feature type="compositionally biased region" description="Basic and acidic residues" evidence="1">
    <location>
        <begin position="173"/>
        <end position="186"/>
    </location>
</feature>
<protein>
    <submittedName>
        <fullName evidence="2">Uncharacterized protein</fullName>
    </submittedName>
</protein>
<comment type="caution">
    <text evidence="2">The sequence shown here is derived from an EMBL/GenBank/DDBJ whole genome shotgun (WGS) entry which is preliminary data.</text>
</comment>
<evidence type="ECO:0000256" key="1">
    <source>
        <dbReference type="SAM" id="MobiDB-lite"/>
    </source>
</evidence>
<keyword evidence="3" id="KW-1185">Reference proteome</keyword>
<dbReference type="AlphaFoldDB" id="A0A3L6R9Y4"/>
<proteinExistence type="predicted"/>
<dbReference type="OrthoDB" id="695719at2759"/>